<dbReference type="CDD" id="cd17639">
    <property type="entry name" value="LC_FACS_euk1"/>
    <property type="match status" value="1"/>
</dbReference>
<evidence type="ECO:0000256" key="7">
    <source>
        <dbReference type="ARBA" id="ARBA00023141"/>
    </source>
</evidence>
<keyword evidence="8" id="KW-0456">Lyase</keyword>
<keyword evidence="9" id="KW-0694">RNA-binding</keyword>
<dbReference type="Gene3D" id="3.40.50.12780">
    <property type="entry name" value="N-terminal domain of ligase-like"/>
    <property type="match status" value="1"/>
</dbReference>
<name>A0A498HEW2_MALDO</name>
<dbReference type="InterPro" id="IPR012677">
    <property type="entry name" value="Nucleotide-bd_a/b_plait_sf"/>
</dbReference>
<dbReference type="SUPFAM" id="SSF54928">
    <property type="entry name" value="RNA-binding domain, RBD"/>
    <property type="match status" value="2"/>
</dbReference>
<dbReference type="NCBIfam" id="NF001372">
    <property type="entry name" value="PRK00278.1-4"/>
    <property type="match status" value="1"/>
</dbReference>
<evidence type="ECO:0000256" key="9">
    <source>
        <dbReference type="PROSITE-ProRule" id="PRU00176"/>
    </source>
</evidence>
<dbReference type="InterPro" id="IPR044431">
    <property type="entry name" value="SET_RBCMT"/>
</dbReference>
<dbReference type="HAMAP" id="MF_00134_B">
    <property type="entry name" value="IGPS_B"/>
    <property type="match status" value="1"/>
</dbReference>
<dbReference type="Pfam" id="PF00218">
    <property type="entry name" value="IGPS"/>
    <property type="match status" value="1"/>
</dbReference>
<dbReference type="InterPro" id="IPR001214">
    <property type="entry name" value="SET_dom"/>
</dbReference>
<gene>
    <name evidence="13" type="ORF">DVH24_028014</name>
</gene>
<dbReference type="GO" id="GO:0016279">
    <property type="term" value="F:protein-lysine N-methyltransferase activity"/>
    <property type="evidence" value="ECO:0007669"/>
    <property type="project" value="InterPro"/>
</dbReference>
<keyword evidence="10" id="KW-0812">Transmembrane</keyword>
<keyword evidence="10" id="KW-1133">Transmembrane helix</keyword>
<evidence type="ECO:0000259" key="11">
    <source>
        <dbReference type="PROSITE" id="PS50102"/>
    </source>
</evidence>
<reference evidence="13 14" key="1">
    <citation type="submission" date="2018-10" db="EMBL/GenBank/DDBJ databases">
        <title>A high-quality apple genome assembly.</title>
        <authorList>
            <person name="Hu J."/>
        </authorList>
    </citation>
    <scope>NUCLEOTIDE SEQUENCE [LARGE SCALE GENOMIC DNA]</scope>
    <source>
        <strain evidence="14">cv. HFTH1</strain>
        <tissue evidence="13">Young leaf</tissue>
    </source>
</reference>
<dbReference type="InterPro" id="IPR001468">
    <property type="entry name" value="Indole-3-GlycerolPSynthase_CS"/>
</dbReference>
<organism evidence="13 14">
    <name type="scientific">Malus domestica</name>
    <name type="common">Apple</name>
    <name type="synonym">Pyrus malus</name>
    <dbReference type="NCBI Taxonomy" id="3750"/>
    <lineage>
        <taxon>Eukaryota</taxon>
        <taxon>Viridiplantae</taxon>
        <taxon>Streptophyta</taxon>
        <taxon>Embryophyta</taxon>
        <taxon>Tracheophyta</taxon>
        <taxon>Spermatophyta</taxon>
        <taxon>Magnoliopsida</taxon>
        <taxon>eudicotyledons</taxon>
        <taxon>Gunneridae</taxon>
        <taxon>Pentapetalae</taxon>
        <taxon>rosids</taxon>
        <taxon>fabids</taxon>
        <taxon>Rosales</taxon>
        <taxon>Rosaceae</taxon>
        <taxon>Amygdaloideae</taxon>
        <taxon>Maleae</taxon>
        <taxon>Malus</taxon>
    </lineage>
</organism>
<comment type="pathway">
    <text evidence="3">Amino-acid biosynthesis; L-tryptophan biosynthesis; L-tryptophan from chorismate: step 4/5.</text>
</comment>
<dbReference type="Proteomes" id="UP000290289">
    <property type="component" value="Chromosome 17"/>
</dbReference>
<dbReference type="STRING" id="3750.A0A498HEW2"/>
<dbReference type="InterPro" id="IPR035979">
    <property type="entry name" value="RBD_domain_sf"/>
</dbReference>
<accession>A0A498HEW2</accession>
<dbReference type="FunFam" id="3.90.1420.10:FF:000005">
    <property type="entry name" value="Rubisco methyltransferase family protein"/>
    <property type="match status" value="1"/>
</dbReference>
<dbReference type="GO" id="GO:0003723">
    <property type="term" value="F:RNA binding"/>
    <property type="evidence" value="ECO:0007669"/>
    <property type="project" value="UniProtKB-UniRule"/>
</dbReference>
<evidence type="ECO:0000256" key="3">
    <source>
        <dbReference type="ARBA" id="ARBA00004696"/>
    </source>
</evidence>
<keyword evidence="14" id="KW-1185">Reference proteome</keyword>
<evidence type="ECO:0000256" key="1">
    <source>
        <dbReference type="ARBA" id="ARBA00001633"/>
    </source>
</evidence>
<dbReference type="InterPro" id="IPR042099">
    <property type="entry name" value="ANL_N_sf"/>
</dbReference>
<dbReference type="PROSITE" id="PS00614">
    <property type="entry name" value="IGPS"/>
    <property type="match status" value="1"/>
</dbReference>
<keyword evidence="7" id="KW-0057">Aromatic amino acid biosynthesis</keyword>
<dbReference type="PROSITE" id="PS50280">
    <property type="entry name" value="SET"/>
    <property type="match status" value="1"/>
</dbReference>
<proteinExistence type="inferred from homology"/>
<dbReference type="InterPro" id="IPR036464">
    <property type="entry name" value="Rubisco_LSMT_subst-bd_sf"/>
</dbReference>
<dbReference type="InterPro" id="IPR000873">
    <property type="entry name" value="AMP-dep_synth/lig_dom"/>
</dbReference>
<comment type="subcellular location">
    <subcellularLocation>
        <location evidence="2">Cytoplasm</location>
    </subcellularLocation>
</comment>
<dbReference type="InterPro" id="IPR013785">
    <property type="entry name" value="Aldolase_TIM"/>
</dbReference>
<comment type="catalytic activity">
    <reaction evidence="1">
        <text>1-(2-carboxyphenylamino)-1-deoxy-D-ribulose 5-phosphate + H(+) = (1S,2R)-1-C-(indol-3-yl)glycerol 3-phosphate + CO2 + H2O</text>
        <dbReference type="Rhea" id="RHEA:23476"/>
        <dbReference type="ChEBI" id="CHEBI:15377"/>
        <dbReference type="ChEBI" id="CHEBI:15378"/>
        <dbReference type="ChEBI" id="CHEBI:16526"/>
        <dbReference type="ChEBI" id="CHEBI:58613"/>
        <dbReference type="ChEBI" id="CHEBI:58866"/>
        <dbReference type="EC" id="4.1.1.48"/>
    </reaction>
</comment>
<dbReference type="GO" id="GO:0004425">
    <property type="term" value="F:indole-3-glycerol-phosphate synthase activity"/>
    <property type="evidence" value="ECO:0007669"/>
    <property type="project" value="UniProtKB-EC"/>
</dbReference>
<evidence type="ECO:0000259" key="12">
    <source>
        <dbReference type="PROSITE" id="PS50280"/>
    </source>
</evidence>
<evidence type="ECO:0000256" key="10">
    <source>
        <dbReference type="SAM" id="Phobius"/>
    </source>
</evidence>
<dbReference type="CDD" id="cd19179">
    <property type="entry name" value="SET_RBCMT"/>
    <property type="match status" value="1"/>
</dbReference>
<comment type="caution">
    <text evidence="13">The sequence shown here is derived from an EMBL/GenBank/DDBJ whole genome shotgun (WGS) entry which is preliminary data.</text>
</comment>
<dbReference type="Gene3D" id="3.30.70.330">
    <property type="match status" value="2"/>
</dbReference>
<dbReference type="InterPro" id="IPR046341">
    <property type="entry name" value="SET_dom_sf"/>
</dbReference>
<evidence type="ECO:0000256" key="6">
    <source>
        <dbReference type="ARBA" id="ARBA00022822"/>
    </source>
</evidence>
<dbReference type="PROSITE" id="PS00455">
    <property type="entry name" value="AMP_BINDING"/>
    <property type="match status" value="1"/>
</dbReference>
<dbReference type="FunFam" id="3.30.70.330:FF:000051">
    <property type="entry name" value="Heterogeneous nuclear ribonucleoprotein 1"/>
    <property type="match status" value="1"/>
</dbReference>
<keyword evidence="10" id="KW-0472">Membrane</keyword>
<evidence type="ECO:0000256" key="4">
    <source>
        <dbReference type="ARBA" id="ARBA00012362"/>
    </source>
</evidence>
<evidence type="ECO:0000256" key="8">
    <source>
        <dbReference type="ARBA" id="ARBA00023239"/>
    </source>
</evidence>
<feature type="domain" description="RRM" evidence="11">
    <location>
        <begin position="107"/>
        <end position="185"/>
    </location>
</feature>
<dbReference type="Pfam" id="PF00856">
    <property type="entry name" value="SET"/>
    <property type="match status" value="1"/>
</dbReference>
<dbReference type="InterPro" id="IPR015353">
    <property type="entry name" value="Rubisco_LSMT_subst-bd"/>
</dbReference>
<dbReference type="Pfam" id="PF00501">
    <property type="entry name" value="AMP-binding"/>
    <property type="match status" value="1"/>
</dbReference>
<evidence type="ECO:0000313" key="13">
    <source>
        <dbReference type="EMBL" id="RXH67867.1"/>
    </source>
</evidence>
<dbReference type="NCBIfam" id="NF001377">
    <property type="entry name" value="PRK00278.2-4"/>
    <property type="match status" value="1"/>
</dbReference>
<dbReference type="Pfam" id="PF00076">
    <property type="entry name" value="RRM_1"/>
    <property type="match status" value="2"/>
</dbReference>
<dbReference type="Gene3D" id="3.90.1410.10">
    <property type="entry name" value="set domain protein methyltransferase, domain 1"/>
    <property type="match status" value="1"/>
</dbReference>
<dbReference type="GO" id="GO:0016020">
    <property type="term" value="C:membrane"/>
    <property type="evidence" value="ECO:0007669"/>
    <property type="project" value="TreeGrafter"/>
</dbReference>
<dbReference type="PROSITE" id="PS50102">
    <property type="entry name" value="RRM"/>
    <property type="match status" value="2"/>
</dbReference>
<keyword evidence="6" id="KW-0822">Tryptophan biosynthesis</keyword>
<dbReference type="Gene3D" id="3.90.1420.10">
    <property type="entry name" value="Rubisco LSMT, substrate-binding domain"/>
    <property type="match status" value="1"/>
</dbReference>
<evidence type="ECO:0000256" key="5">
    <source>
        <dbReference type="ARBA" id="ARBA00022605"/>
    </source>
</evidence>
<dbReference type="PANTHER" id="PTHR43272">
    <property type="entry name" value="LONG-CHAIN-FATTY-ACID--COA LIGASE"/>
    <property type="match status" value="1"/>
</dbReference>
<dbReference type="SUPFAM" id="SSF81822">
    <property type="entry name" value="RuBisCo LSMT C-terminal, substrate-binding domain"/>
    <property type="match status" value="1"/>
</dbReference>
<dbReference type="GO" id="GO:0005783">
    <property type="term" value="C:endoplasmic reticulum"/>
    <property type="evidence" value="ECO:0007669"/>
    <property type="project" value="TreeGrafter"/>
</dbReference>
<dbReference type="GO" id="GO:0000162">
    <property type="term" value="P:L-tryptophan biosynthetic process"/>
    <property type="evidence" value="ECO:0007669"/>
    <property type="project" value="UniProtKB-UniPathway"/>
</dbReference>
<feature type="domain" description="RRM" evidence="11">
    <location>
        <begin position="19"/>
        <end position="95"/>
    </location>
</feature>
<dbReference type="SUPFAM" id="SSF51366">
    <property type="entry name" value="Ribulose-phoshate binding barrel"/>
    <property type="match status" value="1"/>
</dbReference>
<dbReference type="InterPro" id="IPR000504">
    <property type="entry name" value="RRM_dom"/>
</dbReference>
<dbReference type="UniPathway" id="UPA00035">
    <property type="reaction ID" value="UER00043"/>
</dbReference>
<feature type="transmembrane region" description="Helical" evidence="10">
    <location>
        <begin position="382"/>
        <end position="405"/>
    </location>
</feature>
<dbReference type="CDD" id="cd00331">
    <property type="entry name" value="IGPS"/>
    <property type="match status" value="1"/>
</dbReference>
<evidence type="ECO:0000313" key="14">
    <source>
        <dbReference type="Proteomes" id="UP000290289"/>
    </source>
</evidence>
<dbReference type="SUPFAM" id="SSF82199">
    <property type="entry name" value="SET domain"/>
    <property type="match status" value="1"/>
</dbReference>
<dbReference type="SUPFAM" id="SSF56801">
    <property type="entry name" value="Acetyl-CoA synthetase-like"/>
    <property type="match status" value="1"/>
</dbReference>
<dbReference type="EMBL" id="RDQH01000343">
    <property type="protein sequence ID" value="RXH67867.1"/>
    <property type="molecule type" value="Genomic_DNA"/>
</dbReference>
<sequence length="2123" mass="235125">MASKKSNYNPLSGDGASPGKIFIGGLAKDTTLNTFVQYFEKYGEIIDSVIMKDRETGRPRGFGFITYEDPAVVDQLIEETHVINGKQVEIKRTIPKGAGRGNDFKTKKIFVGGIPPTFTEDEFKSFFSQFGKVVEHEIIRDHVTKRPRGFGFVVFDSNHDVDNALANGNRIDMAGTQVEIKKAEPKKASNPARVPAFGTDSRAHPYNDRFSAFGDPMSSFGPGGYGPPPYRSLGRFGSRFGDYGGYPDSTDFGGGFRGAFSGYRGGSSFGYPSRFGSYGEGLGGGYDGSGLGAYGHEVRGYGGYDGSGSGDGYDSGPAATYGGPRGMYGSRAGYGGSSRYHPYGREELFVINKHLAMEDSEKIVSVQDNLVADDHLSVLKSYGTYGIVGAVVVAVLIPAFLSTVFGGKKRGKQRGVPVEVSGEAGYAMRNARETELVEVPQKGATTMAALFEQSCKKYLHNRFLGTRKFIGREFVTASDGRKFEKLHMGEYEWQSYGEVFDRACNFASGLIKLGHNMDSRAAIFSETRAEWFIAFQGFFRQNITVVTIYASLGEDALIHSLNETQVSTLICDSKQLKKLAAITSSLNTIQNVIYFEDEGSSDAIVSGSMGDLKVASFSEVEKLGQESRVPPSLPSKNDIAVIMYTSGSTGLPKGVMITHGNVVATTAAVMTVVPSLGSADVYLAYLPLAHVFELAAESVMLAAGCSIGYGSALTLTDTSNKVKKGTKGDATMLQPTIMTAVPAILDRVRDGVLKKVDEKGGFAKNLFNLGFRRRLAAVEGSWFGAWGLERMLWDVVVFKKIRSLLGGRIRFMLCGGAPLSGDSQRFINICMGAPIGQGYGLTETFAGATFSEADDTTVGRVGPPLPCGYIKLVSWKEGGYLSSDKPMPRGEIVVGGYSVTAGYFKNQEKTDEVFKVDEKGMRWFYTGDIGMFHPDGCLEIIDRKKDIVKLQHGEYISLGKVEAALASSNYVDNIMAYADPSHNYCVALIVPACQALEKWAQEAGVQYNDFPELCEKAETVSEVQQSLSKVAKALKLDKFELPAKIRLLPEPWTPESGLVTAAMKIKREQIKAKFKNELNKFYYFGSVGLSDVFSNVNFWDFSGEFLSVGFLSGNDGKLQEKKVALANNIFGRLIKVLQTTLLPTFHPQHKIHTFHSLPLNFRRNPVQCSVSTTDGAKATVAQKIPWGCDIDSLENASALQKWLTDSELPPQKMAIEKVEVGERGLVALKNIRKGEKLLFVPPSLFITADSEWTCGEAGEVLKKNGVPDWPFLATYLISEASYLQSSRWSNYISALPRQPYSLLYWTREELDRYLEASQIRQRAIERVTNVVGTYNDLRMRIFSKYPALFPEEVFNNETFKWSFGILFSRLVRLPSLGGKVALVPWADMLNHSCKVDAFLDYDKSSQGVVFSTDVAYEPGEQVFISYGKKSNGELLLSYGFVPREGTNPRDSVELPLSLSKSDKCYKEKLEVLRKYGLSASQCYPMQITGWPLELMAYAYLAVSPPSMSGQFDEMAAAASNKSTAKKDLRYSEIEEEALQFILDTCEASISKYNKFLQASGSMDLDVTSPKQLNRRLFLKQLAVDLSTSERRILFRAQYILRRRLRDIRSANPHPTMEGLASFRAVASLSSRPRKPISTSAFDARRANSLSLPSSSCSIVRAQQMESKGTPPSAVAVEGEQEPEKVELEIKEWEVGMYHNEVAASQGIRIRRRPPTGPPQHYVGPFEFRLQNEGNTPRNILEEIIWHKDTQVAQLKQRQPLYSLKKALDNAPPVRDFVGALRAAHSRTGLPGLIAEVKKASPSRGVLRENFDPVEIAQAYEKGGAACLSVLADEKYFQGSYENMVAIRNAGVKCPLLCKEFIIEAWQIYYARTKGADAILLIAAVLPDLDIKYMTKICKMLGMATLVEVHDEREMDRVLGIEGVEFIGINNRNLETFKVDTSNTKKLLEGERGELIRQRDIIVVGESGLFTPDDIAYVQEAGVKAVLVGESIVKQDDPQKGIAELFGKDISMVHFKCFWNLKTFFLKIFSIISKEIPLKVTITLTVELNFKIPDLLIERIWWKIPSHLNDPLFIGESIFVWRQILCPLTSRVLLFCVVTVKPRQHFILFFYRDNKTKINSNRKC</sequence>
<dbReference type="EC" id="4.1.1.48" evidence="4"/>
<dbReference type="InterPro" id="IPR020845">
    <property type="entry name" value="AMP-binding_CS"/>
</dbReference>
<dbReference type="InterPro" id="IPR011060">
    <property type="entry name" value="RibuloseP-bd_barrel"/>
</dbReference>
<dbReference type="PANTHER" id="PTHR43272:SF92">
    <property type="entry name" value="LONG CHAIN ACYL-COA SYNTHETASE 8"/>
    <property type="match status" value="1"/>
</dbReference>
<dbReference type="Gene3D" id="3.20.20.70">
    <property type="entry name" value="Aldolase class I"/>
    <property type="match status" value="1"/>
</dbReference>
<feature type="domain" description="SET" evidence="12">
    <location>
        <begin position="1211"/>
        <end position="1427"/>
    </location>
</feature>
<dbReference type="Pfam" id="PF09273">
    <property type="entry name" value="Rubis-subs-bind"/>
    <property type="match status" value="1"/>
</dbReference>
<dbReference type="FunFam" id="3.20.20.70:FF:000146">
    <property type="entry name" value="Indole-3-glycerol phosphate synthase chloroplastic"/>
    <property type="match status" value="1"/>
</dbReference>
<evidence type="ECO:0000256" key="2">
    <source>
        <dbReference type="ARBA" id="ARBA00004496"/>
    </source>
</evidence>
<keyword evidence="5" id="KW-0028">Amino-acid biosynthesis</keyword>
<dbReference type="SMART" id="SM00317">
    <property type="entry name" value="SET"/>
    <property type="match status" value="1"/>
</dbReference>
<dbReference type="InterPro" id="IPR013798">
    <property type="entry name" value="Indole-3-glycerol_P_synth_dom"/>
</dbReference>
<dbReference type="GO" id="GO:0004467">
    <property type="term" value="F:long-chain fatty acid-CoA ligase activity"/>
    <property type="evidence" value="ECO:0007669"/>
    <property type="project" value="TreeGrafter"/>
</dbReference>
<dbReference type="SMART" id="SM00360">
    <property type="entry name" value="RRM"/>
    <property type="match status" value="2"/>
</dbReference>
<protein>
    <recommendedName>
        <fullName evidence="4">indole-3-glycerol-phosphate synthase</fullName>
        <ecNumber evidence="4">4.1.1.48</ecNumber>
    </recommendedName>
</protein>
<dbReference type="FunFam" id="3.90.1410.10:FF:000006">
    <property type="entry name" value="Ribulose-1,5 bisphosphate carboxylase/oxygenase large subunit N-methyltransferase, chloroplastic"/>
    <property type="match status" value="1"/>
</dbReference>